<protein>
    <submittedName>
        <fullName evidence="2">Uncharacterized protein</fullName>
    </submittedName>
</protein>
<gene>
    <name evidence="2" type="ORF">QNN03_18800</name>
</gene>
<keyword evidence="1" id="KW-1133">Transmembrane helix</keyword>
<evidence type="ECO:0000313" key="3">
    <source>
        <dbReference type="Proteomes" id="UP001241926"/>
    </source>
</evidence>
<sequence>MNCSSRLLSTLYIATSSGLAWTAVLEYLYGPMWAACLFAAAGIVPVIAVVRESVIGDQRRALAEWSARAAAPVPAPVGPDPDAAEDIVRAELDGACCERWWTSLGNDHDRTCRHHIRRSSSAA</sequence>
<name>A0ABT7J0U8_9ACTN</name>
<evidence type="ECO:0000313" key="2">
    <source>
        <dbReference type="EMBL" id="MDL2078488.1"/>
    </source>
</evidence>
<comment type="caution">
    <text evidence="2">The sequence shown here is derived from an EMBL/GenBank/DDBJ whole genome shotgun (WGS) entry which is preliminary data.</text>
</comment>
<keyword evidence="3" id="KW-1185">Reference proteome</keyword>
<organism evidence="2 3">
    <name type="scientific">Streptomyces fuscus</name>
    <dbReference type="NCBI Taxonomy" id="3048495"/>
    <lineage>
        <taxon>Bacteria</taxon>
        <taxon>Bacillati</taxon>
        <taxon>Actinomycetota</taxon>
        <taxon>Actinomycetes</taxon>
        <taxon>Kitasatosporales</taxon>
        <taxon>Streptomycetaceae</taxon>
        <taxon>Streptomyces</taxon>
    </lineage>
</organism>
<dbReference type="Proteomes" id="UP001241926">
    <property type="component" value="Unassembled WGS sequence"/>
</dbReference>
<evidence type="ECO:0000256" key="1">
    <source>
        <dbReference type="SAM" id="Phobius"/>
    </source>
</evidence>
<feature type="transmembrane region" description="Helical" evidence="1">
    <location>
        <begin position="32"/>
        <end position="50"/>
    </location>
</feature>
<reference evidence="2 3" key="1">
    <citation type="submission" date="2023-05" db="EMBL/GenBank/DDBJ databases">
        <title>Streptomyces fuscus sp. nov., a brown-black pigment producing actinomyces isolated from dry sand of Sea duck farm.</title>
        <authorList>
            <person name="Xie J."/>
            <person name="Shen N."/>
        </authorList>
    </citation>
    <scope>NUCLEOTIDE SEQUENCE [LARGE SCALE GENOMIC DNA]</scope>
    <source>
        <strain evidence="2 3">GXMU-J15</strain>
    </source>
</reference>
<keyword evidence="1" id="KW-0812">Transmembrane</keyword>
<dbReference type="RefSeq" id="WP_093724758.1">
    <property type="nucleotide sequence ID" value="NZ_JASJUS010000016.1"/>
</dbReference>
<proteinExistence type="predicted"/>
<dbReference type="EMBL" id="JASJUS010000016">
    <property type="protein sequence ID" value="MDL2078488.1"/>
    <property type="molecule type" value="Genomic_DNA"/>
</dbReference>
<accession>A0ABT7J0U8</accession>
<keyword evidence="1" id="KW-0472">Membrane</keyword>